<accession>A0ACC1SZK7</accession>
<gene>
    <name evidence="1" type="ORF">NM688_g5165</name>
</gene>
<proteinExistence type="predicted"/>
<dbReference type="Proteomes" id="UP001148662">
    <property type="component" value="Unassembled WGS sequence"/>
</dbReference>
<dbReference type="EMBL" id="JANHOG010000929">
    <property type="protein sequence ID" value="KAJ3549536.1"/>
    <property type="molecule type" value="Genomic_DNA"/>
</dbReference>
<protein>
    <submittedName>
        <fullName evidence="1">Uncharacterized protein</fullName>
    </submittedName>
</protein>
<name>A0ACC1SZK7_9APHY</name>
<evidence type="ECO:0000313" key="2">
    <source>
        <dbReference type="Proteomes" id="UP001148662"/>
    </source>
</evidence>
<keyword evidence="2" id="KW-1185">Reference proteome</keyword>
<comment type="caution">
    <text evidence="1">The sequence shown here is derived from an EMBL/GenBank/DDBJ whole genome shotgun (WGS) entry which is preliminary data.</text>
</comment>
<evidence type="ECO:0000313" key="1">
    <source>
        <dbReference type="EMBL" id="KAJ3549536.1"/>
    </source>
</evidence>
<sequence>MSVPRWLNAITTALSVPENKGKVAYQVATIDSQNIPHVRTQIHRGFVTPRDAAHVPLLITSTDVRSPKAEQMLFNTAVEIAWWMEGSMDQFRISGRAFIIPGPDHPQYSTAFSHIEKSAILSTLTSSGETNSDSTSGSNEFDFEQKRREIFDAMRPAMKATWYRPVAPGSVIASYDVPKGWSREVPTLEEAKTEEDKKKWHDALANFAMLLIEPTKIDWVQLGEKPNRRTLFTRTDSGDGWKEEILAP</sequence>
<organism evidence="1 2">
    <name type="scientific">Phlebia brevispora</name>
    <dbReference type="NCBI Taxonomy" id="194682"/>
    <lineage>
        <taxon>Eukaryota</taxon>
        <taxon>Fungi</taxon>
        <taxon>Dikarya</taxon>
        <taxon>Basidiomycota</taxon>
        <taxon>Agaricomycotina</taxon>
        <taxon>Agaricomycetes</taxon>
        <taxon>Polyporales</taxon>
        <taxon>Meruliaceae</taxon>
        <taxon>Phlebia</taxon>
    </lineage>
</organism>
<reference evidence="1" key="1">
    <citation type="submission" date="2022-07" db="EMBL/GenBank/DDBJ databases">
        <title>Genome Sequence of Phlebia brevispora.</title>
        <authorList>
            <person name="Buettner E."/>
        </authorList>
    </citation>
    <scope>NUCLEOTIDE SEQUENCE</scope>
    <source>
        <strain evidence="1">MPL23</strain>
    </source>
</reference>